<dbReference type="EMBL" id="JBCNJP010000025">
    <property type="protein sequence ID" value="KAK9053555.1"/>
    <property type="molecule type" value="Genomic_DNA"/>
</dbReference>
<name>A0AAP0CGD9_9ASTR</name>
<dbReference type="GO" id="GO:0047627">
    <property type="term" value="F:adenylylsulfatase activity"/>
    <property type="evidence" value="ECO:0007669"/>
    <property type="project" value="TreeGrafter"/>
</dbReference>
<dbReference type="PANTHER" id="PTHR47670">
    <property type="entry name" value="ADENYLYLSULFATASE HINT3"/>
    <property type="match status" value="1"/>
</dbReference>
<evidence type="ECO:0000259" key="2">
    <source>
        <dbReference type="PROSITE" id="PS51084"/>
    </source>
</evidence>
<accession>A0AAP0CGD9</accession>
<reference evidence="3 4" key="1">
    <citation type="submission" date="2024-04" db="EMBL/GenBank/DDBJ databases">
        <title>The reference genome of an endangered Asteraceae, Deinandra increscens subsp. villosa, native to the Central Coast of California.</title>
        <authorList>
            <person name="Guilliams M."/>
            <person name="Hasenstab-Lehman K."/>
            <person name="Meyer R."/>
            <person name="Mcevoy S."/>
        </authorList>
    </citation>
    <scope>NUCLEOTIDE SEQUENCE [LARGE SCALE GENOMIC DNA]</scope>
    <source>
        <tissue evidence="3">Leaf</tissue>
    </source>
</reference>
<proteinExistence type="predicted"/>
<sequence>MAGDYPATISRRPVTIRHEKSETFVGKQSSINSPGITARWWLLPMLTVKYGLLRRCDLISNAAIYAHRREGKQSNLNLNNCQTSSVHHTTKIVSKISEIYFVVAAMCSKVPYISKAIMKATDSDSFNLLVNNGADAGQVIFHTHIHIIPRRAQDYLWASESLKRQPLKLDQEACHLVNSIKQQLSFEDRFEDSKDHGTTLIGS</sequence>
<evidence type="ECO:0000313" key="4">
    <source>
        <dbReference type="Proteomes" id="UP001408789"/>
    </source>
</evidence>
<evidence type="ECO:0000313" key="3">
    <source>
        <dbReference type="EMBL" id="KAK9053555.1"/>
    </source>
</evidence>
<dbReference type="InterPro" id="IPR011146">
    <property type="entry name" value="HIT-like"/>
</dbReference>
<dbReference type="GO" id="GO:0009150">
    <property type="term" value="P:purine ribonucleotide metabolic process"/>
    <property type="evidence" value="ECO:0007669"/>
    <property type="project" value="TreeGrafter"/>
</dbReference>
<evidence type="ECO:0000256" key="1">
    <source>
        <dbReference type="PROSITE-ProRule" id="PRU00464"/>
    </source>
</evidence>
<dbReference type="SUPFAM" id="SSF54197">
    <property type="entry name" value="HIT-like"/>
    <property type="match status" value="1"/>
</dbReference>
<gene>
    <name evidence="3" type="ORF">SSX86_024629</name>
</gene>
<organism evidence="3 4">
    <name type="scientific">Deinandra increscens subsp. villosa</name>
    <dbReference type="NCBI Taxonomy" id="3103831"/>
    <lineage>
        <taxon>Eukaryota</taxon>
        <taxon>Viridiplantae</taxon>
        <taxon>Streptophyta</taxon>
        <taxon>Embryophyta</taxon>
        <taxon>Tracheophyta</taxon>
        <taxon>Spermatophyta</taxon>
        <taxon>Magnoliopsida</taxon>
        <taxon>eudicotyledons</taxon>
        <taxon>Gunneridae</taxon>
        <taxon>Pentapetalae</taxon>
        <taxon>asterids</taxon>
        <taxon>campanulids</taxon>
        <taxon>Asterales</taxon>
        <taxon>Asteraceae</taxon>
        <taxon>Asteroideae</taxon>
        <taxon>Heliantheae alliance</taxon>
        <taxon>Madieae</taxon>
        <taxon>Madiinae</taxon>
        <taxon>Deinandra</taxon>
    </lineage>
</organism>
<protein>
    <recommendedName>
        <fullName evidence="2">HIT domain-containing protein</fullName>
    </recommendedName>
</protein>
<comment type="caution">
    <text evidence="3">The sequence shown here is derived from an EMBL/GenBank/DDBJ whole genome shotgun (WGS) entry which is preliminary data.</text>
</comment>
<dbReference type="InterPro" id="IPR019808">
    <property type="entry name" value="Histidine_triad_CS"/>
</dbReference>
<dbReference type="PROSITE" id="PS51084">
    <property type="entry name" value="HIT_2"/>
    <property type="match status" value="1"/>
</dbReference>
<dbReference type="InterPro" id="IPR036265">
    <property type="entry name" value="HIT-like_sf"/>
</dbReference>
<keyword evidence="4" id="KW-1185">Reference proteome</keyword>
<dbReference type="GO" id="GO:0006790">
    <property type="term" value="P:sulfur compound metabolic process"/>
    <property type="evidence" value="ECO:0007669"/>
    <property type="project" value="TreeGrafter"/>
</dbReference>
<dbReference type="Proteomes" id="UP001408789">
    <property type="component" value="Unassembled WGS sequence"/>
</dbReference>
<dbReference type="PROSITE" id="PS00892">
    <property type="entry name" value="HIT_1"/>
    <property type="match status" value="1"/>
</dbReference>
<dbReference type="Gene3D" id="3.30.428.10">
    <property type="entry name" value="HIT-like"/>
    <property type="match status" value="1"/>
</dbReference>
<feature type="domain" description="HIT" evidence="2">
    <location>
        <begin position="113"/>
        <end position="157"/>
    </location>
</feature>
<dbReference type="AlphaFoldDB" id="A0AAP0CGD9"/>
<feature type="short sequence motif" description="Histidine triad motif" evidence="1">
    <location>
        <begin position="142"/>
        <end position="146"/>
    </location>
</feature>
<dbReference type="Pfam" id="PF01230">
    <property type="entry name" value="HIT"/>
    <property type="match status" value="1"/>
</dbReference>
<dbReference type="PANTHER" id="PTHR47670:SF1">
    <property type="entry name" value="ADENYLYLSULFATASE HINT3"/>
    <property type="match status" value="1"/>
</dbReference>